<dbReference type="Gene3D" id="1.10.740.10">
    <property type="entry name" value="Transferase Inhibitor Protein From Tn5, Chain"/>
    <property type="match status" value="1"/>
</dbReference>
<dbReference type="AlphaFoldDB" id="A0AAU8JMA8"/>
<dbReference type="InterPro" id="IPR014737">
    <property type="entry name" value="Transposase_Tn5-like_C"/>
</dbReference>
<accession>A0AAU8JMA8</accession>
<gene>
    <name evidence="3" type="ORF">ABWT76_000512</name>
    <name evidence="4" type="ORF">ABWT76_000752</name>
    <name evidence="5" type="ORF">ABWT76_001955</name>
    <name evidence="6" type="ORF">ABWT76_002927</name>
    <name evidence="1" type="ORF">ABWT76_004050</name>
    <name evidence="2" type="ORF">ABWT76_004532</name>
</gene>
<dbReference type="EMBL" id="CP159837">
    <property type="protein sequence ID" value="XCM35375.1"/>
    <property type="molecule type" value="Genomic_DNA"/>
</dbReference>
<sequence>MINSLAFYSVVAWQILALTYAVRENPDQSASILFDESEVILLEKVSSKKIISIRDAVLAVAKIVGFAPTKKQPYPGVKVLATAIERFFFIKLGSTA</sequence>
<dbReference type="EMBL" id="CP159837">
    <property type="protein sequence ID" value="XCM37940.1"/>
    <property type="molecule type" value="Genomic_DNA"/>
</dbReference>
<evidence type="ECO:0000313" key="6">
    <source>
        <dbReference type="EMBL" id="XCM39959.1"/>
    </source>
</evidence>
<dbReference type="EMBL" id="CP159837">
    <property type="protein sequence ID" value="XCM39063.1"/>
    <property type="molecule type" value="Genomic_DNA"/>
</dbReference>
<dbReference type="InterPro" id="IPR012337">
    <property type="entry name" value="RNaseH-like_sf"/>
</dbReference>
<dbReference type="EMBL" id="CP159837">
    <property type="protein sequence ID" value="XCM37727.1"/>
    <property type="molecule type" value="Genomic_DNA"/>
</dbReference>
<organism evidence="6">
    <name type="scientific">Planktothricoides raciborskii GIHE-MW2</name>
    <dbReference type="NCBI Taxonomy" id="2792601"/>
    <lineage>
        <taxon>Bacteria</taxon>
        <taxon>Bacillati</taxon>
        <taxon>Cyanobacteriota</taxon>
        <taxon>Cyanophyceae</taxon>
        <taxon>Oscillatoriophycideae</taxon>
        <taxon>Oscillatoriales</taxon>
        <taxon>Oscillatoriaceae</taxon>
        <taxon>Planktothricoides</taxon>
    </lineage>
</organism>
<evidence type="ECO:0000313" key="2">
    <source>
        <dbReference type="EMBL" id="XCM35824.1"/>
    </source>
</evidence>
<reference evidence="6" key="1">
    <citation type="submission" date="2024-07" db="EMBL/GenBank/DDBJ databases">
        <authorList>
            <person name="Kim Y.J."/>
            <person name="Jeong J.Y."/>
        </authorList>
    </citation>
    <scope>NUCLEOTIDE SEQUENCE</scope>
    <source>
        <strain evidence="6">GIHE-MW2</strain>
    </source>
</reference>
<name>A0AAU8JMA8_9CYAN</name>
<dbReference type="EMBL" id="CP159837">
    <property type="protein sequence ID" value="XCM35824.1"/>
    <property type="molecule type" value="Genomic_DNA"/>
</dbReference>
<dbReference type="SUPFAM" id="SSF53098">
    <property type="entry name" value="Ribonuclease H-like"/>
    <property type="match status" value="1"/>
</dbReference>
<proteinExistence type="predicted"/>
<dbReference type="RefSeq" id="WP_054470484.1">
    <property type="nucleotide sequence ID" value="NZ_CP159837.1"/>
</dbReference>
<dbReference type="EMBL" id="CP159837">
    <property type="protein sequence ID" value="XCM39959.1"/>
    <property type="molecule type" value="Genomic_DNA"/>
</dbReference>
<protein>
    <submittedName>
        <fullName evidence="6">Uncharacterized protein</fullName>
    </submittedName>
</protein>
<evidence type="ECO:0000313" key="4">
    <source>
        <dbReference type="EMBL" id="XCM37940.1"/>
    </source>
</evidence>
<evidence type="ECO:0000313" key="3">
    <source>
        <dbReference type="EMBL" id="XCM37727.1"/>
    </source>
</evidence>
<evidence type="ECO:0000313" key="1">
    <source>
        <dbReference type="EMBL" id="XCM35375.1"/>
    </source>
</evidence>
<evidence type="ECO:0000313" key="5">
    <source>
        <dbReference type="EMBL" id="XCM39063.1"/>
    </source>
</evidence>